<evidence type="ECO:0000313" key="3">
    <source>
        <dbReference type="Proteomes" id="UP000779900"/>
    </source>
</evidence>
<feature type="domain" description="Cyclic nucleotide-binding" evidence="1">
    <location>
        <begin position="12"/>
        <end position="110"/>
    </location>
</feature>
<dbReference type="SUPFAM" id="SSF51206">
    <property type="entry name" value="cAMP-binding domain-like"/>
    <property type="match status" value="1"/>
</dbReference>
<name>A0A937XEP1_UNCW3</name>
<dbReference type="EMBL" id="VGIR01000076">
    <property type="protein sequence ID" value="MBM3332330.1"/>
    <property type="molecule type" value="Genomic_DNA"/>
</dbReference>
<organism evidence="2 3">
    <name type="scientific">candidate division WOR-3 bacterium</name>
    <dbReference type="NCBI Taxonomy" id="2052148"/>
    <lineage>
        <taxon>Bacteria</taxon>
        <taxon>Bacteria division WOR-3</taxon>
    </lineage>
</organism>
<dbReference type="PANTHER" id="PTHR24567:SF74">
    <property type="entry name" value="HTH-TYPE TRANSCRIPTIONAL REGULATOR ARCR"/>
    <property type="match status" value="1"/>
</dbReference>
<dbReference type="Gene3D" id="2.60.120.10">
    <property type="entry name" value="Jelly Rolls"/>
    <property type="match status" value="1"/>
</dbReference>
<protein>
    <submittedName>
        <fullName evidence="2">Crp/Fnr family transcriptional regulator</fullName>
    </submittedName>
</protein>
<dbReference type="GO" id="GO:0005829">
    <property type="term" value="C:cytosol"/>
    <property type="evidence" value="ECO:0007669"/>
    <property type="project" value="TreeGrafter"/>
</dbReference>
<dbReference type="Pfam" id="PF00027">
    <property type="entry name" value="cNMP_binding"/>
    <property type="match status" value="1"/>
</dbReference>
<dbReference type="SMART" id="SM00100">
    <property type="entry name" value="cNMP"/>
    <property type="match status" value="1"/>
</dbReference>
<gene>
    <name evidence="2" type="ORF">FJY68_10880</name>
</gene>
<dbReference type="Proteomes" id="UP000779900">
    <property type="component" value="Unassembled WGS sequence"/>
</dbReference>
<evidence type="ECO:0000313" key="2">
    <source>
        <dbReference type="EMBL" id="MBM3332330.1"/>
    </source>
</evidence>
<dbReference type="CDD" id="cd00038">
    <property type="entry name" value="CAP_ED"/>
    <property type="match status" value="1"/>
</dbReference>
<proteinExistence type="predicted"/>
<accession>A0A937XEP1</accession>
<dbReference type="PROSITE" id="PS50042">
    <property type="entry name" value="CNMP_BINDING_3"/>
    <property type="match status" value="1"/>
</dbReference>
<dbReference type="PANTHER" id="PTHR24567">
    <property type="entry name" value="CRP FAMILY TRANSCRIPTIONAL REGULATORY PROTEIN"/>
    <property type="match status" value="1"/>
</dbReference>
<sequence>MDVKAFLKTIPEFEQLPDADVDMMARLAKVGEAKAGAMVDVQGEPATKFYILVSGRLGVVLELDFGVTKKNYMVTSVGPGQMFAYSGLVGNPHYTAGSRAMTNTTYLEFDVARLNAAFDEDPRLGQVMMKMVAQTIASRLRAMQLQLAQQYAVSEAETSPD</sequence>
<dbReference type="InterPro" id="IPR018490">
    <property type="entry name" value="cNMP-bd_dom_sf"/>
</dbReference>
<dbReference type="AlphaFoldDB" id="A0A937XEP1"/>
<dbReference type="InterPro" id="IPR050397">
    <property type="entry name" value="Env_Response_Regulators"/>
</dbReference>
<evidence type="ECO:0000259" key="1">
    <source>
        <dbReference type="PROSITE" id="PS50042"/>
    </source>
</evidence>
<comment type="caution">
    <text evidence="2">The sequence shown here is derived from an EMBL/GenBank/DDBJ whole genome shotgun (WGS) entry which is preliminary data.</text>
</comment>
<dbReference type="InterPro" id="IPR014710">
    <property type="entry name" value="RmlC-like_jellyroll"/>
</dbReference>
<dbReference type="GO" id="GO:0003700">
    <property type="term" value="F:DNA-binding transcription factor activity"/>
    <property type="evidence" value="ECO:0007669"/>
    <property type="project" value="TreeGrafter"/>
</dbReference>
<dbReference type="InterPro" id="IPR000595">
    <property type="entry name" value="cNMP-bd_dom"/>
</dbReference>
<reference evidence="2" key="1">
    <citation type="submission" date="2019-03" db="EMBL/GenBank/DDBJ databases">
        <title>Lake Tanganyika Metagenome-Assembled Genomes (MAGs).</title>
        <authorList>
            <person name="Tran P."/>
        </authorList>
    </citation>
    <scope>NUCLEOTIDE SEQUENCE</scope>
    <source>
        <strain evidence="2">K_DeepCast_150m_m2_040</strain>
    </source>
</reference>